<proteinExistence type="inferred from homology"/>
<dbReference type="Proteomes" id="UP000824469">
    <property type="component" value="Unassembled WGS sequence"/>
</dbReference>
<evidence type="ECO:0000256" key="6">
    <source>
        <dbReference type="PROSITE-ProRule" id="PRU01240"/>
    </source>
</evidence>
<dbReference type="InterPro" id="IPR000209">
    <property type="entry name" value="Peptidase_S8/S53_dom"/>
</dbReference>
<dbReference type="Gene3D" id="3.30.70.80">
    <property type="entry name" value="Peptidase S8 propeptide/proteinase inhibitor I9"/>
    <property type="match status" value="1"/>
</dbReference>
<evidence type="ECO:0000313" key="11">
    <source>
        <dbReference type="Proteomes" id="UP000824469"/>
    </source>
</evidence>
<dbReference type="InterPro" id="IPR036852">
    <property type="entry name" value="Peptidase_S8/S53_dom_sf"/>
</dbReference>
<evidence type="ECO:0000256" key="3">
    <source>
        <dbReference type="ARBA" id="ARBA00022729"/>
    </source>
</evidence>
<dbReference type="AlphaFoldDB" id="A0AA38L802"/>
<gene>
    <name evidence="10" type="ORF">KI387_026260</name>
</gene>
<dbReference type="OMA" id="NERITWY"/>
<organism evidence="10 11">
    <name type="scientific">Taxus chinensis</name>
    <name type="common">Chinese yew</name>
    <name type="synonym">Taxus wallichiana var. chinensis</name>
    <dbReference type="NCBI Taxonomy" id="29808"/>
    <lineage>
        <taxon>Eukaryota</taxon>
        <taxon>Viridiplantae</taxon>
        <taxon>Streptophyta</taxon>
        <taxon>Embryophyta</taxon>
        <taxon>Tracheophyta</taxon>
        <taxon>Spermatophyta</taxon>
        <taxon>Pinopsida</taxon>
        <taxon>Pinidae</taxon>
        <taxon>Conifers II</taxon>
        <taxon>Cupressales</taxon>
        <taxon>Taxaceae</taxon>
        <taxon>Taxus</taxon>
    </lineage>
</organism>
<dbReference type="GO" id="GO:0004252">
    <property type="term" value="F:serine-type endopeptidase activity"/>
    <property type="evidence" value="ECO:0007669"/>
    <property type="project" value="InterPro"/>
</dbReference>
<dbReference type="PRINTS" id="PR00723">
    <property type="entry name" value="SUBTILISIN"/>
</dbReference>
<name>A0AA38L802_TAXCH</name>
<comment type="similarity">
    <text evidence="1 6">Belongs to the peptidase S8 family.</text>
</comment>
<evidence type="ECO:0000256" key="2">
    <source>
        <dbReference type="ARBA" id="ARBA00022670"/>
    </source>
</evidence>
<keyword evidence="3" id="KW-0732">Signal</keyword>
<reference evidence="10 11" key="1">
    <citation type="journal article" date="2021" name="Nat. Plants">
        <title>The Taxus genome provides insights into paclitaxel biosynthesis.</title>
        <authorList>
            <person name="Xiong X."/>
            <person name="Gou J."/>
            <person name="Liao Q."/>
            <person name="Li Y."/>
            <person name="Zhou Q."/>
            <person name="Bi G."/>
            <person name="Li C."/>
            <person name="Du R."/>
            <person name="Wang X."/>
            <person name="Sun T."/>
            <person name="Guo L."/>
            <person name="Liang H."/>
            <person name="Lu P."/>
            <person name="Wu Y."/>
            <person name="Zhang Z."/>
            <person name="Ro D.K."/>
            <person name="Shang Y."/>
            <person name="Huang S."/>
            <person name="Yan J."/>
        </authorList>
    </citation>
    <scope>NUCLEOTIDE SEQUENCE [LARGE SCALE GENOMIC DNA]</scope>
    <source>
        <strain evidence="10">Ta-2019</strain>
    </source>
</reference>
<dbReference type="Pfam" id="PF05922">
    <property type="entry name" value="Inhibitor_I9"/>
    <property type="match status" value="1"/>
</dbReference>
<evidence type="ECO:0000259" key="9">
    <source>
        <dbReference type="Pfam" id="PF05922"/>
    </source>
</evidence>
<dbReference type="PROSITE" id="PS51892">
    <property type="entry name" value="SUBTILASE"/>
    <property type="match status" value="1"/>
</dbReference>
<evidence type="ECO:0000256" key="1">
    <source>
        <dbReference type="ARBA" id="ARBA00011073"/>
    </source>
</evidence>
<feature type="region of interest" description="Disordered" evidence="7">
    <location>
        <begin position="179"/>
        <end position="207"/>
    </location>
</feature>
<dbReference type="InterPro" id="IPR045051">
    <property type="entry name" value="SBT"/>
</dbReference>
<evidence type="ECO:0000256" key="7">
    <source>
        <dbReference type="SAM" id="MobiDB-lite"/>
    </source>
</evidence>
<dbReference type="InterPro" id="IPR037045">
    <property type="entry name" value="S8pro/Inhibitor_I9_sf"/>
</dbReference>
<dbReference type="InterPro" id="IPR010259">
    <property type="entry name" value="S8pro/Inhibitor_I9"/>
</dbReference>
<dbReference type="EMBL" id="JAHRHJ020000006">
    <property type="protein sequence ID" value="KAH9311225.1"/>
    <property type="molecule type" value="Genomic_DNA"/>
</dbReference>
<feature type="non-terminal residue" evidence="10">
    <location>
        <position position="228"/>
    </location>
</feature>
<keyword evidence="5" id="KW-0720">Serine protease</keyword>
<dbReference type="InterPro" id="IPR015500">
    <property type="entry name" value="Peptidase_S8_subtilisin-rel"/>
</dbReference>
<dbReference type="PANTHER" id="PTHR10795">
    <property type="entry name" value="PROPROTEIN CONVERTASE SUBTILISIN/KEXIN"/>
    <property type="match status" value="1"/>
</dbReference>
<evidence type="ECO:0000256" key="4">
    <source>
        <dbReference type="ARBA" id="ARBA00022801"/>
    </source>
</evidence>
<protein>
    <submittedName>
        <fullName evidence="10">Uncharacterized protein</fullName>
    </submittedName>
</protein>
<feature type="domain" description="Peptidase S8/S53" evidence="8">
    <location>
        <begin position="133"/>
        <end position="225"/>
    </location>
</feature>
<feature type="domain" description="Inhibitor I9" evidence="9">
    <location>
        <begin position="36"/>
        <end position="108"/>
    </location>
</feature>
<dbReference type="SUPFAM" id="SSF52743">
    <property type="entry name" value="Subtilisin-like"/>
    <property type="match status" value="1"/>
</dbReference>
<dbReference type="Gene3D" id="3.40.50.200">
    <property type="entry name" value="Peptidase S8/S53 domain"/>
    <property type="match status" value="1"/>
</dbReference>
<comment type="caution">
    <text evidence="6">Lacks conserved residue(s) required for the propagation of feature annotation.</text>
</comment>
<sequence length="228" mass="24821">MATKLRREIDGHDLCLLLFLTAIIITVKTLIAETMHIVHLEEREEGFLGYNERITWYSSFLPDETSLIYSYQNAITGFAARVSEEEIQEMQGADGFLQAYPDAVVQLQTTYSPQFLGLDPLKNGGLWQKSGQGEGIIIGALDGGLWPESPSFHDNGIPAPPARWKGFCQNGTKFIPSKCNNKGTNASSTEYGNSARDSYGHGTHTSSTAAGNNVIDANFLGVANGTAR</sequence>
<feature type="compositionally biased region" description="Polar residues" evidence="7">
    <location>
        <begin position="179"/>
        <end position="196"/>
    </location>
</feature>
<keyword evidence="2" id="KW-0645">Protease</keyword>
<dbReference type="GO" id="GO:0006508">
    <property type="term" value="P:proteolysis"/>
    <property type="evidence" value="ECO:0007669"/>
    <property type="project" value="UniProtKB-KW"/>
</dbReference>
<keyword evidence="11" id="KW-1185">Reference proteome</keyword>
<evidence type="ECO:0000259" key="8">
    <source>
        <dbReference type="Pfam" id="PF00082"/>
    </source>
</evidence>
<evidence type="ECO:0000313" key="10">
    <source>
        <dbReference type="EMBL" id="KAH9311225.1"/>
    </source>
</evidence>
<dbReference type="Pfam" id="PF00082">
    <property type="entry name" value="Peptidase_S8"/>
    <property type="match status" value="1"/>
</dbReference>
<accession>A0AA38L802</accession>
<keyword evidence="4" id="KW-0378">Hydrolase</keyword>
<evidence type="ECO:0000256" key="5">
    <source>
        <dbReference type="ARBA" id="ARBA00022825"/>
    </source>
</evidence>
<comment type="caution">
    <text evidence="10">The sequence shown here is derived from an EMBL/GenBank/DDBJ whole genome shotgun (WGS) entry which is preliminary data.</text>
</comment>